<dbReference type="InterPro" id="IPR040186">
    <property type="entry name" value="Citramalyl-CoA_lyase"/>
</dbReference>
<dbReference type="PIRSF" id="PIRSF015582">
    <property type="entry name" value="Cit_lyase_B"/>
    <property type="match status" value="1"/>
</dbReference>
<dbReference type="Pfam" id="PF03328">
    <property type="entry name" value="HpcH_HpaI"/>
    <property type="match status" value="1"/>
</dbReference>
<dbReference type="InterPro" id="IPR011206">
    <property type="entry name" value="Citrate_lyase_beta/mcl1/mcl2"/>
</dbReference>
<organism evidence="5 6">
    <name type="scientific">Molorchus minor</name>
    <dbReference type="NCBI Taxonomy" id="1323400"/>
    <lineage>
        <taxon>Eukaryota</taxon>
        <taxon>Metazoa</taxon>
        <taxon>Ecdysozoa</taxon>
        <taxon>Arthropoda</taxon>
        <taxon>Hexapoda</taxon>
        <taxon>Insecta</taxon>
        <taxon>Pterygota</taxon>
        <taxon>Neoptera</taxon>
        <taxon>Endopterygota</taxon>
        <taxon>Coleoptera</taxon>
        <taxon>Polyphaga</taxon>
        <taxon>Cucujiformia</taxon>
        <taxon>Chrysomeloidea</taxon>
        <taxon>Cerambycidae</taxon>
        <taxon>Lamiinae</taxon>
        <taxon>Monochamini</taxon>
        <taxon>Molorchus</taxon>
    </lineage>
</organism>
<keyword evidence="3" id="KW-0460">Magnesium</keyword>
<keyword evidence="6" id="KW-1185">Reference proteome</keyword>
<feature type="domain" description="HpcH/HpaI aldolase/citrate lyase" evidence="4">
    <location>
        <begin position="27"/>
        <end position="251"/>
    </location>
</feature>
<dbReference type="PANTHER" id="PTHR11105">
    <property type="entry name" value="CITRATE LYASE SUBUNIT BETA-RELATED"/>
    <property type="match status" value="1"/>
</dbReference>
<proteinExistence type="predicted"/>
<protein>
    <recommendedName>
        <fullName evidence="4">HpcH/HpaI aldolase/citrate lyase domain-containing protein</fullName>
    </recommendedName>
</protein>
<dbReference type="SUPFAM" id="SSF51621">
    <property type="entry name" value="Phosphoenolpyruvate/pyruvate domain"/>
    <property type="match status" value="1"/>
</dbReference>
<evidence type="ECO:0000256" key="1">
    <source>
        <dbReference type="ARBA" id="ARBA00001946"/>
    </source>
</evidence>
<name>A0ABQ9J5H6_9CUCU</name>
<reference evidence="5" key="1">
    <citation type="journal article" date="2023" name="Insect Mol. Biol.">
        <title>Genome sequencing provides insights into the evolution of gene families encoding plant cell wall-degrading enzymes in longhorned beetles.</title>
        <authorList>
            <person name="Shin N.R."/>
            <person name="Okamura Y."/>
            <person name="Kirsch R."/>
            <person name="Pauchet Y."/>
        </authorList>
    </citation>
    <scope>NUCLEOTIDE SEQUENCE</scope>
    <source>
        <strain evidence="5">MMC_N1</strain>
    </source>
</reference>
<sequence length="315" mass="35834">MFRAIAVRFLSKQAVSKVPERNYIPRRALMYVPGDDYKKINKAFGLDVDCIALDCEDGVALNKKDARSNIRAVLDQGKPQKKKNYDFGVRVNSIESGLCHQDLESCLTGRNLPDTVLFPKVEEGDHLKWFADEIRHLIKNNGKINLIIYIETARAFINLNEICKTAMQLSKRFNFIPSALVFGSDDFCANIGQRIHWKFCMHGKKLVLVAKAYNLQAIDMVYIEYKDLDGLKLQCEQGMRMGYTGKQVIHPGQVPVVQEAFLPTKYQIEWAEGLLKSFEEHQKSGKGAFSYRGSMIDMPTMKQAQNIMKLANLAE</sequence>
<dbReference type="InterPro" id="IPR040442">
    <property type="entry name" value="Pyrv_kinase-like_dom_sf"/>
</dbReference>
<evidence type="ECO:0000313" key="5">
    <source>
        <dbReference type="EMBL" id="KAJ8973369.1"/>
    </source>
</evidence>
<dbReference type="Proteomes" id="UP001162164">
    <property type="component" value="Unassembled WGS sequence"/>
</dbReference>
<dbReference type="Gene3D" id="3.20.20.60">
    <property type="entry name" value="Phosphoenolpyruvate-binding domains"/>
    <property type="match status" value="1"/>
</dbReference>
<comment type="cofactor">
    <cofactor evidence="1">
        <name>Mg(2+)</name>
        <dbReference type="ChEBI" id="CHEBI:18420"/>
    </cofactor>
</comment>
<keyword evidence="2" id="KW-0479">Metal-binding</keyword>
<evidence type="ECO:0000256" key="2">
    <source>
        <dbReference type="ARBA" id="ARBA00022723"/>
    </source>
</evidence>
<evidence type="ECO:0000313" key="6">
    <source>
        <dbReference type="Proteomes" id="UP001162164"/>
    </source>
</evidence>
<dbReference type="InterPro" id="IPR005000">
    <property type="entry name" value="Aldolase/citrate-lyase_domain"/>
</dbReference>
<accession>A0ABQ9J5H6</accession>
<gene>
    <name evidence="5" type="ORF">NQ317_018846</name>
</gene>
<dbReference type="InterPro" id="IPR015813">
    <property type="entry name" value="Pyrv/PenolPyrv_kinase-like_dom"/>
</dbReference>
<dbReference type="PANTHER" id="PTHR11105:SF0">
    <property type="entry name" value="CITRAMALYL-COA LYASE, MITOCHONDRIAL"/>
    <property type="match status" value="1"/>
</dbReference>
<dbReference type="EMBL" id="JAPWTJ010001186">
    <property type="protein sequence ID" value="KAJ8973369.1"/>
    <property type="molecule type" value="Genomic_DNA"/>
</dbReference>
<evidence type="ECO:0000259" key="4">
    <source>
        <dbReference type="Pfam" id="PF03328"/>
    </source>
</evidence>
<comment type="caution">
    <text evidence="5">The sequence shown here is derived from an EMBL/GenBank/DDBJ whole genome shotgun (WGS) entry which is preliminary data.</text>
</comment>
<evidence type="ECO:0000256" key="3">
    <source>
        <dbReference type="ARBA" id="ARBA00022842"/>
    </source>
</evidence>